<evidence type="ECO:0000313" key="4">
    <source>
        <dbReference type="EMBL" id="OQR81199.1"/>
    </source>
</evidence>
<dbReference type="InterPro" id="IPR038765">
    <property type="entry name" value="Papain-like_cys_pep_sf"/>
</dbReference>
<dbReference type="Proteomes" id="UP000243217">
    <property type="component" value="Unassembled WGS sequence"/>
</dbReference>
<keyword evidence="1" id="KW-0175">Coiled coil</keyword>
<dbReference type="PANTHER" id="PTHR12419">
    <property type="entry name" value="OTU DOMAIN CONTAINING PROTEIN"/>
    <property type="match status" value="1"/>
</dbReference>
<dbReference type="InterPro" id="IPR003323">
    <property type="entry name" value="OTU_dom"/>
</dbReference>
<dbReference type="Gene3D" id="3.90.70.80">
    <property type="match status" value="1"/>
</dbReference>
<dbReference type="GO" id="GO:0016579">
    <property type="term" value="P:protein deubiquitination"/>
    <property type="evidence" value="ECO:0007669"/>
    <property type="project" value="TreeGrafter"/>
</dbReference>
<evidence type="ECO:0000313" key="5">
    <source>
        <dbReference type="Proteomes" id="UP000243217"/>
    </source>
</evidence>
<feature type="compositionally biased region" description="Basic and acidic residues" evidence="2">
    <location>
        <begin position="101"/>
        <end position="110"/>
    </location>
</feature>
<feature type="region of interest" description="Disordered" evidence="2">
    <location>
        <begin position="68"/>
        <end position="110"/>
    </location>
</feature>
<dbReference type="InterPro" id="IPR050704">
    <property type="entry name" value="Peptidase_C85-like"/>
</dbReference>
<sequence>MTTKVESEGQTKQRHKLELREWQNQSKLLVKKWKKEKKGKKEMDDELQRLEQELKNRHVAEWQAFVKEANEEESIPAAEPPGAPVANSKQEKAQRKREKKKHEEKARDARIAEEAKNVVSERKVEVDDITNQLNPLGMTIFEIPSDGHCMYHAVADQLRRINELPSTSMLPYLYLRQLTATSLRSHSADFLPFV</sequence>
<comment type="caution">
    <text evidence="4">The sequence shown here is derived from an EMBL/GenBank/DDBJ whole genome shotgun (WGS) entry which is preliminary data.</text>
</comment>
<reference evidence="4 5" key="1">
    <citation type="journal article" date="2014" name="Genome Biol. Evol.">
        <title>The secreted proteins of Achlya hypogyna and Thraustotheca clavata identify the ancestral oomycete secretome and reveal gene acquisitions by horizontal gene transfer.</title>
        <authorList>
            <person name="Misner I."/>
            <person name="Blouin N."/>
            <person name="Leonard G."/>
            <person name="Richards T.A."/>
            <person name="Lane C.E."/>
        </authorList>
    </citation>
    <scope>NUCLEOTIDE SEQUENCE [LARGE SCALE GENOMIC DNA]</scope>
    <source>
        <strain evidence="4 5">ATCC 34112</strain>
    </source>
</reference>
<evidence type="ECO:0000259" key="3">
    <source>
        <dbReference type="PROSITE" id="PS50802"/>
    </source>
</evidence>
<accession>A0A1V9Y670</accession>
<feature type="domain" description="OTU" evidence="3">
    <location>
        <begin position="138"/>
        <end position="194"/>
    </location>
</feature>
<dbReference type="GO" id="GO:0004843">
    <property type="term" value="F:cysteine-type deubiquitinase activity"/>
    <property type="evidence" value="ECO:0007669"/>
    <property type="project" value="TreeGrafter"/>
</dbReference>
<dbReference type="AlphaFoldDB" id="A0A1V9Y670"/>
<evidence type="ECO:0000256" key="1">
    <source>
        <dbReference type="SAM" id="Coils"/>
    </source>
</evidence>
<keyword evidence="5" id="KW-1185">Reference proteome</keyword>
<evidence type="ECO:0000256" key="2">
    <source>
        <dbReference type="SAM" id="MobiDB-lite"/>
    </source>
</evidence>
<dbReference type="OrthoDB" id="415023at2759"/>
<feature type="coiled-coil region" evidence="1">
    <location>
        <begin position="5"/>
        <end position="60"/>
    </location>
</feature>
<dbReference type="PROSITE" id="PS50802">
    <property type="entry name" value="OTU"/>
    <property type="match status" value="1"/>
</dbReference>
<name>A0A1V9Y670_9STRA</name>
<feature type="non-terminal residue" evidence="4">
    <location>
        <position position="194"/>
    </location>
</feature>
<dbReference type="Pfam" id="PF02338">
    <property type="entry name" value="OTU"/>
    <property type="match status" value="1"/>
</dbReference>
<gene>
    <name evidence="4" type="ORF">THRCLA_11866</name>
</gene>
<organism evidence="4 5">
    <name type="scientific">Thraustotheca clavata</name>
    <dbReference type="NCBI Taxonomy" id="74557"/>
    <lineage>
        <taxon>Eukaryota</taxon>
        <taxon>Sar</taxon>
        <taxon>Stramenopiles</taxon>
        <taxon>Oomycota</taxon>
        <taxon>Saprolegniomycetes</taxon>
        <taxon>Saprolegniales</taxon>
        <taxon>Achlyaceae</taxon>
        <taxon>Thraustotheca</taxon>
    </lineage>
</organism>
<dbReference type="STRING" id="74557.A0A1V9Y670"/>
<protein>
    <recommendedName>
        <fullName evidence="3">OTU domain-containing protein</fullName>
    </recommendedName>
</protein>
<proteinExistence type="predicted"/>
<dbReference type="SUPFAM" id="SSF54001">
    <property type="entry name" value="Cysteine proteinases"/>
    <property type="match status" value="1"/>
</dbReference>
<dbReference type="PANTHER" id="PTHR12419:SF10">
    <property type="entry name" value="DEUBIQUITINASE OTUD6B"/>
    <property type="match status" value="1"/>
</dbReference>
<dbReference type="EMBL" id="JNBS01005059">
    <property type="protein sequence ID" value="OQR81199.1"/>
    <property type="molecule type" value="Genomic_DNA"/>
</dbReference>